<dbReference type="PANTHER" id="PTHR46383">
    <property type="entry name" value="ASPARTATE AMINOTRANSFERASE"/>
    <property type="match status" value="1"/>
</dbReference>
<evidence type="ECO:0000313" key="8">
    <source>
        <dbReference type="EMBL" id="EJF54400.1"/>
    </source>
</evidence>
<dbReference type="SUPFAM" id="SSF53383">
    <property type="entry name" value="PLP-dependent transferases"/>
    <property type="match status" value="1"/>
</dbReference>
<dbReference type="InterPro" id="IPR050596">
    <property type="entry name" value="AspAT/PAT-like"/>
</dbReference>
<proteinExistence type="inferred from homology"/>
<organism evidence="8 9">
    <name type="scientific">Saprospira grandis DSM 2844</name>
    <dbReference type="NCBI Taxonomy" id="694433"/>
    <lineage>
        <taxon>Bacteria</taxon>
        <taxon>Pseudomonadati</taxon>
        <taxon>Bacteroidota</taxon>
        <taxon>Saprospiria</taxon>
        <taxon>Saprospirales</taxon>
        <taxon>Saprospiraceae</taxon>
        <taxon>Saprospira</taxon>
    </lineage>
</organism>
<dbReference type="Pfam" id="PF00155">
    <property type="entry name" value="Aminotran_1_2"/>
    <property type="match status" value="1"/>
</dbReference>
<dbReference type="PROSITE" id="PS00105">
    <property type="entry name" value="AA_TRANSFER_CLASS_1"/>
    <property type="match status" value="1"/>
</dbReference>
<evidence type="ECO:0000256" key="6">
    <source>
        <dbReference type="RuleBase" id="RU000481"/>
    </source>
</evidence>
<evidence type="ECO:0000259" key="7">
    <source>
        <dbReference type="Pfam" id="PF00155"/>
    </source>
</evidence>
<gene>
    <name evidence="8" type="ORF">SapgrDRAFT_2745</name>
</gene>
<dbReference type="CDD" id="cd00609">
    <property type="entry name" value="AAT_like"/>
    <property type="match status" value="1"/>
</dbReference>
<evidence type="ECO:0000256" key="5">
    <source>
        <dbReference type="ARBA" id="ARBA00022898"/>
    </source>
</evidence>
<dbReference type="GO" id="GO:0008483">
    <property type="term" value="F:transaminase activity"/>
    <property type="evidence" value="ECO:0007669"/>
    <property type="project" value="UniProtKB-KW"/>
</dbReference>
<accession>J1I6I2</accession>
<keyword evidence="4 6" id="KW-0808">Transferase</keyword>
<sequence length="408" mass="45563">MPSISQRGQYTPASPIRKLVPFATRAKNRGVKVYHLNIGQPDIVTPDIGWNAIKEADMKVLEYSHSAGMESYRLKLVEFYTRYGIQLTHNDIIVTNGGSEALMFGMMACLDSGDEIIVPEPFYANYNGFAQSLGINIRPITSTIEDGFALPPIESFEALITPHTKAILICNPANPTGYLYSPAELEALGEMVKKYDLYLFSDEVYRDFCYDGRKHLSVLAIPGLEEHTIMFDSISKRYSACGARIGLMVTRNKAVLETAMKFAQARLSPSTLGQIMGEAFIDADMDYLDQVRIEYDKRRQLVLARLRAMEGVVAPTPNGAFYLLAQLPVDDTDNFCQWLLQSFQLDGETVMLAPGSGFYATLGFGKQEVRIAYVLNEADLNKALDCLEEALKIYPGRTINNNQLTTHR</sequence>
<dbReference type="PANTHER" id="PTHR46383:SF2">
    <property type="entry name" value="AMINOTRANSFERASE"/>
    <property type="match status" value="1"/>
</dbReference>
<dbReference type="AlphaFoldDB" id="J1I6I2"/>
<comment type="similarity">
    <text evidence="2 6">Belongs to the class-I pyridoxal-phosphate-dependent aminotransferase family.</text>
</comment>
<dbReference type="Proteomes" id="UP000005113">
    <property type="component" value="Unassembled WGS sequence"/>
</dbReference>
<name>J1I6I2_9BACT</name>
<evidence type="ECO:0000256" key="3">
    <source>
        <dbReference type="ARBA" id="ARBA00022576"/>
    </source>
</evidence>
<dbReference type="HOGENOM" id="CLU_017584_4_3_10"/>
<comment type="cofactor">
    <cofactor evidence="1 6">
        <name>pyridoxal 5'-phosphate</name>
        <dbReference type="ChEBI" id="CHEBI:597326"/>
    </cofactor>
</comment>
<protein>
    <recommendedName>
        <fullName evidence="6">Aminotransferase</fullName>
        <ecNumber evidence="6">2.6.1.-</ecNumber>
    </recommendedName>
</protein>
<dbReference type="InterPro" id="IPR015421">
    <property type="entry name" value="PyrdxlP-dep_Trfase_major"/>
</dbReference>
<dbReference type="InterPro" id="IPR004838">
    <property type="entry name" value="NHTrfase_class1_PyrdxlP-BS"/>
</dbReference>
<feature type="domain" description="Aminotransferase class I/classII large" evidence="7">
    <location>
        <begin position="33"/>
        <end position="385"/>
    </location>
</feature>
<dbReference type="EMBL" id="JH719942">
    <property type="protein sequence ID" value="EJF54400.1"/>
    <property type="molecule type" value="Genomic_DNA"/>
</dbReference>
<dbReference type="OrthoDB" id="9802328at2"/>
<dbReference type="Gene3D" id="3.40.640.10">
    <property type="entry name" value="Type I PLP-dependent aspartate aminotransferase-like (Major domain)"/>
    <property type="match status" value="1"/>
</dbReference>
<evidence type="ECO:0000256" key="2">
    <source>
        <dbReference type="ARBA" id="ARBA00007441"/>
    </source>
</evidence>
<evidence type="ECO:0000313" key="9">
    <source>
        <dbReference type="Proteomes" id="UP000005113"/>
    </source>
</evidence>
<evidence type="ECO:0000256" key="4">
    <source>
        <dbReference type="ARBA" id="ARBA00022679"/>
    </source>
</evidence>
<dbReference type="NCBIfam" id="NF005744">
    <property type="entry name" value="PRK07568.1"/>
    <property type="match status" value="1"/>
</dbReference>
<dbReference type="GO" id="GO:0006520">
    <property type="term" value="P:amino acid metabolic process"/>
    <property type="evidence" value="ECO:0007669"/>
    <property type="project" value="InterPro"/>
</dbReference>
<keyword evidence="3 6" id="KW-0032">Aminotransferase</keyword>
<keyword evidence="5" id="KW-0663">Pyridoxal phosphate</keyword>
<dbReference type="RefSeq" id="WP_002660133.1">
    <property type="nucleotide sequence ID" value="NZ_JH719942.1"/>
</dbReference>
<dbReference type="EC" id="2.6.1.-" evidence="6"/>
<dbReference type="InterPro" id="IPR015424">
    <property type="entry name" value="PyrdxlP-dep_Trfase"/>
</dbReference>
<dbReference type="InterPro" id="IPR004839">
    <property type="entry name" value="Aminotransferase_I/II_large"/>
</dbReference>
<evidence type="ECO:0000256" key="1">
    <source>
        <dbReference type="ARBA" id="ARBA00001933"/>
    </source>
</evidence>
<dbReference type="GO" id="GO:0030170">
    <property type="term" value="F:pyridoxal phosphate binding"/>
    <property type="evidence" value="ECO:0007669"/>
    <property type="project" value="InterPro"/>
</dbReference>
<reference evidence="9" key="1">
    <citation type="journal article" date="2012" name="Stand. Genomic Sci.">
        <title>Permanent draft genome sequence of the gliding predator Saprospira grandis strain Sa g1 (= HR1).</title>
        <authorList>
            <person name="Mavromatis K."/>
            <person name="Chertkov O."/>
            <person name="Lapidus A."/>
            <person name="Nolan M."/>
            <person name="Lucas S."/>
            <person name="Tice H."/>
            <person name="Del Rio T.G."/>
            <person name="Cheng J.F."/>
            <person name="Han C."/>
            <person name="Tapia R."/>
            <person name="Bruce D."/>
            <person name="Goodwin L.A."/>
            <person name="Pitluck S."/>
            <person name="Huntemann M."/>
            <person name="Liolios K."/>
            <person name="Pagani I."/>
            <person name="Ivanova N."/>
            <person name="Mikhailova N."/>
            <person name="Pati A."/>
            <person name="Chen A."/>
            <person name="Palaniappan K."/>
            <person name="Land M."/>
            <person name="Brambilla E.M."/>
            <person name="Rohde M."/>
            <person name="Spring S."/>
            <person name="Goker M."/>
            <person name="Detter J.C."/>
            <person name="Bristow J."/>
            <person name="Eisen J.A."/>
            <person name="Markowitz V."/>
            <person name="Hugenholtz P."/>
            <person name="Kyrpides N.C."/>
            <person name="Klenk H.P."/>
            <person name="Woyke T."/>
        </authorList>
    </citation>
    <scope>NUCLEOTIDE SEQUENCE [LARGE SCALE GENOMIC DNA]</scope>
    <source>
        <strain evidence="9">DSM 2844</strain>
    </source>
</reference>
<dbReference type="Gene3D" id="3.90.1150.10">
    <property type="entry name" value="Aspartate Aminotransferase, domain 1"/>
    <property type="match status" value="1"/>
</dbReference>
<dbReference type="InterPro" id="IPR015422">
    <property type="entry name" value="PyrdxlP-dep_Trfase_small"/>
</dbReference>